<feature type="region of interest" description="Disordered" evidence="5">
    <location>
        <begin position="151"/>
        <end position="174"/>
    </location>
</feature>
<feature type="domain" description="Protein kinase" evidence="6">
    <location>
        <begin position="290"/>
        <end position="679"/>
    </location>
</feature>
<evidence type="ECO:0000313" key="8">
    <source>
        <dbReference type="Proteomes" id="UP000653305"/>
    </source>
</evidence>
<dbReference type="InterPro" id="IPR011009">
    <property type="entry name" value="Kinase-like_dom_sf"/>
</dbReference>
<accession>A0A830CL87</accession>
<dbReference type="GO" id="GO:0005524">
    <property type="term" value="F:ATP binding"/>
    <property type="evidence" value="ECO:0007669"/>
    <property type="project" value="UniProtKB-KW"/>
</dbReference>
<dbReference type="FunFam" id="3.30.200.20:FF:000162">
    <property type="entry name" value="Adenine nucleotide alpha hydrolase-like domain kinase"/>
    <property type="match status" value="1"/>
</dbReference>
<evidence type="ECO:0000256" key="5">
    <source>
        <dbReference type="SAM" id="MobiDB-lite"/>
    </source>
</evidence>
<dbReference type="PROSITE" id="PS50011">
    <property type="entry name" value="PROTEIN_KINASE_DOM"/>
    <property type="match status" value="1"/>
</dbReference>
<evidence type="ECO:0000313" key="7">
    <source>
        <dbReference type="EMBL" id="GFP99012.1"/>
    </source>
</evidence>
<feature type="compositionally biased region" description="Polar residues" evidence="5">
    <location>
        <begin position="157"/>
        <end position="174"/>
    </location>
</feature>
<feature type="region of interest" description="Disordered" evidence="5">
    <location>
        <begin position="208"/>
        <end position="227"/>
    </location>
</feature>
<dbReference type="PANTHER" id="PTHR47989:SF8">
    <property type="entry name" value="INACTIVE PROTEIN KINASE SELMODRAFT_444075-LIKE"/>
    <property type="match status" value="1"/>
</dbReference>
<reference evidence="7" key="1">
    <citation type="submission" date="2020-07" db="EMBL/GenBank/DDBJ databases">
        <title>Ethylene signaling mediates host invasion by parasitic plants.</title>
        <authorList>
            <person name="Yoshida S."/>
        </authorList>
    </citation>
    <scope>NUCLEOTIDE SEQUENCE</scope>
    <source>
        <strain evidence="7">Okayama</strain>
    </source>
</reference>
<sequence>MSVRQKYGTDRSCSNHFVKSSVVVAVKACKEIPRSALTWALTNVVRPGDCVRLLVVVPSHSSSTKLWGLPHFHNDCTAGHWRLMSGTVAEQKEYITDLCNNMMRQLHDVYDPDKLGCNVIIVKHSEPKVLQLNLIEPKRIKTDAPPCPKSFIKVPNVTPTTSPDRPSSNSGLDTFTSATFMSETNWEPRIVSDYDFSDSDSEILSTRSTSLCSQSSADEGSKHSKKAPSNLFSELYTNQNRNVREIISLTKNMPLDPPPLCSVCHHKTPFFGKPPKVFSYCEIEKATSGFLRDNFLADGGHGSVHRGVLSDGQVVAVKQHKLATAQCDQEFCSEVQILSCAQHRNVVMLIGYCVEDGRRLLVYEYICNGSLDSHLYGRDRDPLDWGVRQKIAVGAARGLRYLHEECRVGCIVHCDMRPNNILLTHDFEPLARPLLEANALSEHVDPSLMKCYSEKEVQIMLNCALLCLQRDPQSRPRMSQNVDENVTGIWCLNSSTTKETDDTEDFGAAYEELYESWSKLIHRINILTKENERLNRTDKEQQAVILRLEALLTKREEELDRTRSELSSALLTLKKLNSRTIKLEEIFSIGSTLKNGLGFKALVFVKEGDKRSDEFVSVKRTKRRRRSYVFHHCSEPRHIKPFCKKLKMERIRAFEGRQCQSTEAPASGPTPLQNPKWCR</sequence>
<proteinExistence type="predicted"/>
<protein>
    <submittedName>
        <fullName evidence="7">Inactive protein kinase selmodraft_444075</fullName>
    </submittedName>
</protein>
<keyword evidence="7" id="KW-0418">Kinase</keyword>
<dbReference type="EMBL" id="BMAC01000553">
    <property type="protein sequence ID" value="GFP99012.1"/>
    <property type="molecule type" value="Genomic_DNA"/>
</dbReference>
<keyword evidence="4" id="KW-0175">Coiled coil</keyword>
<keyword evidence="1" id="KW-0723">Serine/threonine-protein kinase</keyword>
<dbReference type="InterPro" id="IPR008266">
    <property type="entry name" value="Tyr_kinase_AS"/>
</dbReference>
<dbReference type="OrthoDB" id="1857192at2759"/>
<keyword evidence="7" id="KW-0808">Transferase</keyword>
<gene>
    <name evidence="7" type="ORF">PHJA_002045100</name>
</gene>
<dbReference type="GO" id="GO:0004674">
    <property type="term" value="F:protein serine/threonine kinase activity"/>
    <property type="evidence" value="ECO:0007669"/>
    <property type="project" value="UniProtKB-KW"/>
</dbReference>
<dbReference type="PROSITE" id="PS00109">
    <property type="entry name" value="PROTEIN_KINASE_TYR"/>
    <property type="match status" value="1"/>
</dbReference>
<dbReference type="Pfam" id="PF07714">
    <property type="entry name" value="PK_Tyr_Ser-Thr"/>
    <property type="match status" value="1"/>
</dbReference>
<keyword evidence="3" id="KW-0067">ATP-binding</keyword>
<evidence type="ECO:0000256" key="2">
    <source>
        <dbReference type="ARBA" id="ARBA00022741"/>
    </source>
</evidence>
<keyword evidence="8" id="KW-1185">Reference proteome</keyword>
<evidence type="ECO:0000256" key="3">
    <source>
        <dbReference type="ARBA" id="ARBA00022840"/>
    </source>
</evidence>
<dbReference type="Gene3D" id="1.10.510.10">
    <property type="entry name" value="Transferase(Phosphotransferase) domain 1"/>
    <property type="match status" value="2"/>
</dbReference>
<dbReference type="PANTHER" id="PTHR47989">
    <property type="entry name" value="OS01G0750732 PROTEIN"/>
    <property type="match status" value="1"/>
</dbReference>
<dbReference type="InterPro" id="IPR001245">
    <property type="entry name" value="Ser-Thr/Tyr_kinase_cat_dom"/>
</dbReference>
<keyword evidence="2" id="KW-0547">Nucleotide-binding</keyword>
<name>A0A830CL87_9LAMI</name>
<organism evidence="7 8">
    <name type="scientific">Phtheirospermum japonicum</name>
    <dbReference type="NCBI Taxonomy" id="374723"/>
    <lineage>
        <taxon>Eukaryota</taxon>
        <taxon>Viridiplantae</taxon>
        <taxon>Streptophyta</taxon>
        <taxon>Embryophyta</taxon>
        <taxon>Tracheophyta</taxon>
        <taxon>Spermatophyta</taxon>
        <taxon>Magnoliopsida</taxon>
        <taxon>eudicotyledons</taxon>
        <taxon>Gunneridae</taxon>
        <taxon>Pentapetalae</taxon>
        <taxon>asterids</taxon>
        <taxon>lamiids</taxon>
        <taxon>Lamiales</taxon>
        <taxon>Orobanchaceae</taxon>
        <taxon>Orobanchaceae incertae sedis</taxon>
        <taxon>Phtheirospermum</taxon>
    </lineage>
</organism>
<dbReference type="Proteomes" id="UP000653305">
    <property type="component" value="Unassembled WGS sequence"/>
</dbReference>
<evidence type="ECO:0000256" key="4">
    <source>
        <dbReference type="SAM" id="Coils"/>
    </source>
</evidence>
<evidence type="ECO:0000256" key="1">
    <source>
        <dbReference type="ARBA" id="ARBA00022527"/>
    </source>
</evidence>
<feature type="coiled-coil region" evidence="4">
    <location>
        <begin position="545"/>
        <end position="579"/>
    </location>
</feature>
<dbReference type="InterPro" id="IPR000719">
    <property type="entry name" value="Prot_kinase_dom"/>
</dbReference>
<dbReference type="Gene3D" id="3.30.200.20">
    <property type="entry name" value="Phosphorylase Kinase, domain 1"/>
    <property type="match status" value="1"/>
</dbReference>
<comment type="caution">
    <text evidence="7">The sequence shown here is derived from an EMBL/GenBank/DDBJ whole genome shotgun (WGS) entry which is preliminary data.</text>
</comment>
<evidence type="ECO:0000259" key="6">
    <source>
        <dbReference type="PROSITE" id="PS50011"/>
    </source>
</evidence>
<feature type="region of interest" description="Disordered" evidence="5">
    <location>
        <begin position="658"/>
        <end position="679"/>
    </location>
</feature>
<dbReference type="AlphaFoldDB" id="A0A830CL87"/>
<dbReference type="SUPFAM" id="SSF56112">
    <property type="entry name" value="Protein kinase-like (PK-like)"/>
    <property type="match status" value="1"/>
</dbReference>